<dbReference type="EMBL" id="JAHRHY010000003">
    <property type="protein sequence ID" value="KAG9070424.1"/>
    <property type="molecule type" value="Genomic_DNA"/>
</dbReference>
<dbReference type="Pfam" id="PF00248">
    <property type="entry name" value="Aldo_ket_red"/>
    <property type="match status" value="1"/>
</dbReference>
<reference evidence="6" key="1">
    <citation type="submission" date="2021-06" db="EMBL/GenBank/DDBJ databases">
        <title>Genome Sequence of Mortierella hyaline Strain SCG-10, a Cold-Adapted, Nitrate-Reducing Fungus Isolated from Soil in Minnesota, USA.</title>
        <authorList>
            <person name="Aldossari N."/>
        </authorList>
    </citation>
    <scope>NUCLEOTIDE SEQUENCE</scope>
    <source>
        <strain evidence="6">SCG-10</strain>
    </source>
</reference>
<evidence type="ECO:0000259" key="5">
    <source>
        <dbReference type="PROSITE" id="PS50866"/>
    </source>
</evidence>
<sequence>MEYRYLGNSGLMVSALSLGGWVTYGNPEIAQKCMKAAFDLGINFFDTAEVYAGGQCEIDMGVAIRKFGWARSDLVISTKLFWGGKGRNERGLSRKHIIEGTDACLKRLQLDYVDLLYAHRPDPDTPMEEIVRAFNHVINQGKAFYWGTSEWSAQQITEAHAVAGRLNLIAPLMEQPQYNMFHRDRVEKEYLPLFKNYKMGATIWSPLASGLLSGKYNEGIPGDSRLALQDNAVMKRLRDALDTEDGRVKITKVKKLANIAKQLDCTTSQLALAWCLKNPNISSVITGASKPSQLEENVKALGIVPLLTEEIMASLEDILANKPALDYNFRTTGFLAMFTTTIILLSLLFSSIAEATALTYNVGAHERACFYAWADVPKKKLAFYFAVQSGGSFDIDVDVRDPNQKQMLSLEKERQGDFVFTANEIGEYSFCFSNDMSTFAEKVVDFEITIENEKRTASLSQAEKEKSKGPQAQTDAMDESLFRLTGELSRIDRMQKHFRTRENRNFSTVISTESRIFWFSLVESVMIVGMAMVQVYVVRTFFSGSRRTHV</sequence>
<dbReference type="SUPFAM" id="SSF101576">
    <property type="entry name" value="Supernatant protein factor (SPF), C-terminal domain"/>
    <property type="match status" value="1"/>
</dbReference>
<dbReference type="CDD" id="cd19143">
    <property type="entry name" value="AKR_AKR6C1_2"/>
    <property type="match status" value="1"/>
</dbReference>
<dbReference type="PROSITE" id="PS50866">
    <property type="entry name" value="GOLD"/>
    <property type="match status" value="1"/>
</dbReference>
<dbReference type="PANTHER" id="PTHR43150">
    <property type="entry name" value="HYPERKINETIC, ISOFORM M"/>
    <property type="match status" value="1"/>
</dbReference>
<dbReference type="Pfam" id="PF01105">
    <property type="entry name" value="EMP24_GP25L"/>
    <property type="match status" value="1"/>
</dbReference>
<dbReference type="OrthoDB" id="1929172at2759"/>
<dbReference type="SUPFAM" id="SSF51430">
    <property type="entry name" value="NAD(P)-linked oxidoreductase"/>
    <property type="match status" value="1"/>
</dbReference>
<comment type="caution">
    <text evidence="6">The sequence shown here is derived from an EMBL/GenBank/DDBJ whole genome shotgun (WGS) entry which is preliminary data.</text>
</comment>
<feature type="transmembrane region" description="Helical" evidence="4">
    <location>
        <begin position="516"/>
        <end position="538"/>
    </location>
</feature>
<evidence type="ECO:0000256" key="2">
    <source>
        <dbReference type="ARBA" id="ARBA00022857"/>
    </source>
</evidence>
<dbReference type="InterPro" id="IPR009038">
    <property type="entry name" value="GOLD_dom"/>
</dbReference>
<keyword evidence="4" id="KW-1133">Transmembrane helix</keyword>
<evidence type="ECO:0000313" key="6">
    <source>
        <dbReference type="EMBL" id="KAG9070424.1"/>
    </source>
</evidence>
<gene>
    <name evidence="6" type="ORF">KI688_007960</name>
</gene>
<keyword evidence="4" id="KW-0472">Membrane</keyword>
<keyword evidence="3" id="KW-0560">Oxidoreductase</keyword>
<dbReference type="AlphaFoldDB" id="A0A9P7Y2R4"/>
<comment type="similarity">
    <text evidence="1">Belongs to the shaker potassium channel beta subunit family.</text>
</comment>
<dbReference type="InterPro" id="IPR005399">
    <property type="entry name" value="K_chnl_volt-dep_bsu_KCNAB-rel"/>
</dbReference>
<dbReference type="PRINTS" id="PR01577">
    <property type="entry name" value="KCNABCHANNEL"/>
</dbReference>
<evidence type="ECO:0000256" key="4">
    <source>
        <dbReference type="SAM" id="Phobius"/>
    </source>
</evidence>
<dbReference type="InterPro" id="IPR036598">
    <property type="entry name" value="GOLD_dom_sf"/>
</dbReference>
<dbReference type="Gene3D" id="3.20.20.100">
    <property type="entry name" value="NADP-dependent oxidoreductase domain"/>
    <property type="match status" value="1"/>
</dbReference>
<keyword evidence="2" id="KW-0521">NADP</keyword>
<name>A0A9P7Y2R4_9FUNG</name>
<protein>
    <recommendedName>
        <fullName evidence="5">GOLD domain-containing protein</fullName>
    </recommendedName>
</protein>
<evidence type="ECO:0000313" key="7">
    <source>
        <dbReference type="Proteomes" id="UP000707451"/>
    </source>
</evidence>
<evidence type="ECO:0000256" key="3">
    <source>
        <dbReference type="ARBA" id="ARBA00023002"/>
    </source>
</evidence>
<dbReference type="InterPro" id="IPR023210">
    <property type="entry name" value="NADP_OxRdtase_dom"/>
</dbReference>
<keyword evidence="4" id="KW-0812">Transmembrane</keyword>
<keyword evidence="7" id="KW-1185">Reference proteome</keyword>
<feature type="domain" description="GOLD" evidence="5">
    <location>
        <begin position="367"/>
        <end position="450"/>
    </location>
</feature>
<dbReference type="Proteomes" id="UP000707451">
    <property type="component" value="Unassembled WGS sequence"/>
</dbReference>
<dbReference type="InterPro" id="IPR036812">
    <property type="entry name" value="NAD(P)_OxRdtase_dom_sf"/>
</dbReference>
<accession>A0A9P7Y2R4</accession>
<organism evidence="6 7">
    <name type="scientific">Linnemannia hyalina</name>
    <dbReference type="NCBI Taxonomy" id="64524"/>
    <lineage>
        <taxon>Eukaryota</taxon>
        <taxon>Fungi</taxon>
        <taxon>Fungi incertae sedis</taxon>
        <taxon>Mucoromycota</taxon>
        <taxon>Mortierellomycotina</taxon>
        <taxon>Mortierellomycetes</taxon>
        <taxon>Mortierellales</taxon>
        <taxon>Mortierellaceae</taxon>
        <taxon>Linnemannia</taxon>
    </lineage>
</organism>
<evidence type="ECO:0000256" key="1">
    <source>
        <dbReference type="ARBA" id="ARBA00006515"/>
    </source>
</evidence>
<dbReference type="SMART" id="SM01190">
    <property type="entry name" value="EMP24_GP25L"/>
    <property type="match status" value="1"/>
</dbReference>
<dbReference type="GO" id="GO:0016491">
    <property type="term" value="F:oxidoreductase activity"/>
    <property type="evidence" value="ECO:0007669"/>
    <property type="project" value="UniProtKB-KW"/>
</dbReference>
<proteinExistence type="inferred from homology"/>
<dbReference type="PANTHER" id="PTHR43150:SF2">
    <property type="entry name" value="HYPERKINETIC, ISOFORM M"/>
    <property type="match status" value="1"/>
</dbReference>